<feature type="compositionally biased region" description="Polar residues" evidence="1">
    <location>
        <begin position="692"/>
        <end position="705"/>
    </location>
</feature>
<proteinExistence type="predicted"/>
<gene>
    <name evidence="2" type="ORF">JR316_009411</name>
</gene>
<name>A0A8H7XUE0_PSICU</name>
<dbReference type="EMBL" id="JAFIQS010000009">
    <property type="protein sequence ID" value="KAG5165825.1"/>
    <property type="molecule type" value="Genomic_DNA"/>
</dbReference>
<feature type="compositionally biased region" description="Acidic residues" evidence="1">
    <location>
        <begin position="233"/>
        <end position="242"/>
    </location>
</feature>
<feature type="compositionally biased region" description="Low complexity" evidence="1">
    <location>
        <begin position="666"/>
        <end position="681"/>
    </location>
</feature>
<organism evidence="2">
    <name type="scientific">Psilocybe cubensis</name>
    <name type="common">Psychedelic mushroom</name>
    <name type="synonym">Stropharia cubensis</name>
    <dbReference type="NCBI Taxonomy" id="181762"/>
    <lineage>
        <taxon>Eukaryota</taxon>
        <taxon>Fungi</taxon>
        <taxon>Dikarya</taxon>
        <taxon>Basidiomycota</taxon>
        <taxon>Agaricomycotina</taxon>
        <taxon>Agaricomycetes</taxon>
        <taxon>Agaricomycetidae</taxon>
        <taxon>Agaricales</taxon>
        <taxon>Agaricineae</taxon>
        <taxon>Strophariaceae</taxon>
        <taxon>Psilocybe</taxon>
    </lineage>
</organism>
<feature type="region of interest" description="Disordered" evidence="1">
    <location>
        <begin position="615"/>
        <end position="711"/>
    </location>
</feature>
<feature type="compositionally biased region" description="Polar residues" evidence="1">
    <location>
        <begin position="643"/>
        <end position="662"/>
    </location>
</feature>
<evidence type="ECO:0000256" key="1">
    <source>
        <dbReference type="SAM" id="MobiDB-lite"/>
    </source>
</evidence>
<comment type="caution">
    <text evidence="2">The sequence shown here is derived from an EMBL/GenBank/DDBJ whole genome shotgun (WGS) entry which is preliminary data.</text>
</comment>
<feature type="compositionally biased region" description="Low complexity" evidence="1">
    <location>
        <begin position="264"/>
        <end position="290"/>
    </location>
</feature>
<dbReference type="AlphaFoldDB" id="A0A8H7XUE0"/>
<feature type="compositionally biased region" description="Polar residues" evidence="1">
    <location>
        <begin position="244"/>
        <end position="254"/>
    </location>
</feature>
<accession>A0A8H7XUE0</accession>
<sequence length="711" mass="75076">MHEVALKQMGMHAVTIEAHRNEDGALGLTFHDYSRDLAGPGVHFQSFLEFNRKACATFSKAFGEWIMKVLEVTEGNSPSMDDGKPVIALTKGPGGIPILPPPIISHGRSEHLKTQREIIREFFRIHYRVACNNERAAPPWEAMGKNPEKFFWPEDIPESFVFRDPTRMSGKEVQSLLAYLRNRQENETVTSFSFRQVLQDGKDGRFIKAKYPLEAALLRTTVAPPSLSHSGESESDMDEAEELSPSNPTLTLQQDARLGGNTHPVGGNTPPVGGNTSVVGGNTPPVGGNTFTMEGNASEVGGNPAVGGNTHPVRGNTPPVGGNTSIVGGNTPPVGGNTSAMEGNASEVGGNPAVGGNTHPVRGNTPPVGGNTSIVGGNTPPVGGNTSAMEGNASEVGGNPAVGGNTHPVRGNTPPVGGNTSIVGGNTPPVGGNTSAVEGNTRPVGNPLSGPHSNLDTQSYDQGIVNRGLDSTYHNEVPLQNFVPVDDFITPTPSVDDQAPNLSSHRLLQDSQSMDILSASSPLLGNTHSNTLPPVAGISMRDDAMGRQTSNIPIGHPTGHQQYFPHPTSYHIGYPPAMGYPGYYPPAPRYYVPHTYQHPAYGWLPNSHYGIPVSRQGTDIAAGQPSRGDDSNQLEGGTLSGGDMTSQRGGETFQAENVTVGDTETPVSESGPGSESGSVNSGRRRRKKNDVVKSSRTLRSSGNTETPKEHK</sequence>
<reference evidence="2" key="1">
    <citation type="submission" date="2021-02" db="EMBL/GenBank/DDBJ databases">
        <title>Psilocybe cubensis genome.</title>
        <authorList>
            <person name="Mckernan K.J."/>
            <person name="Crawford S."/>
            <person name="Trippe A."/>
            <person name="Kane L.T."/>
            <person name="Mclaughlin S."/>
        </authorList>
    </citation>
    <scope>NUCLEOTIDE SEQUENCE [LARGE SCALE GENOMIC DNA]</scope>
    <source>
        <strain evidence="2">MGC-MH-2018</strain>
    </source>
</reference>
<protein>
    <submittedName>
        <fullName evidence="2">Uncharacterized protein</fullName>
    </submittedName>
</protein>
<feature type="region of interest" description="Disordered" evidence="1">
    <location>
        <begin position="224"/>
        <end position="459"/>
    </location>
</feature>
<evidence type="ECO:0000313" key="2">
    <source>
        <dbReference type="EMBL" id="KAG5165825.1"/>
    </source>
</evidence>